<dbReference type="EMBL" id="GG738935">
    <property type="protein sequence ID" value="EFC36201.1"/>
    <property type="molecule type" value="Genomic_DNA"/>
</dbReference>
<protein>
    <submittedName>
        <fullName evidence="3">Predicted protein</fullName>
    </submittedName>
</protein>
<evidence type="ECO:0000313" key="4">
    <source>
        <dbReference type="Proteomes" id="UP000006671"/>
    </source>
</evidence>
<dbReference type="KEGG" id="ngr:NAEGRDRAFT_76114"/>
<proteinExistence type="predicted"/>
<dbReference type="RefSeq" id="XP_002668945.1">
    <property type="nucleotide sequence ID" value="XM_002668899.1"/>
</dbReference>
<name>D2W3Y8_NAEGR</name>
<dbReference type="AlphaFoldDB" id="D2W3Y8"/>
<dbReference type="InParanoid" id="D2W3Y8"/>
<dbReference type="Proteomes" id="UP000006671">
    <property type="component" value="Unassembled WGS sequence"/>
</dbReference>
<dbReference type="SUPFAM" id="SSF52047">
    <property type="entry name" value="RNI-like"/>
    <property type="match status" value="1"/>
</dbReference>
<feature type="domain" description="F-box" evidence="2">
    <location>
        <begin position="95"/>
        <end position="134"/>
    </location>
</feature>
<dbReference type="VEuPathDB" id="AmoebaDB:NAEGRDRAFT_76114"/>
<gene>
    <name evidence="3" type="ORF">NAEGRDRAFT_76114</name>
</gene>
<evidence type="ECO:0000256" key="1">
    <source>
        <dbReference type="SAM" id="MobiDB-lite"/>
    </source>
</evidence>
<feature type="compositionally biased region" description="Acidic residues" evidence="1">
    <location>
        <begin position="587"/>
        <end position="603"/>
    </location>
</feature>
<dbReference type="InterPro" id="IPR032675">
    <property type="entry name" value="LRR_dom_sf"/>
</dbReference>
<feature type="compositionally biased region" description="Low complexity" evidence="1">
    <location>
        <begin position="52"/>
        <end position="66"/>
    </location>
</feature>
<dbReference type="Pfam" id="PF00646">
    <property type="entry name" value="F-box"/>
    <property type="match status" value="1"/>
</dbReference>
<feature type="region of interest" description="Disordered" evidence="1">
    <location>
        <begin position="581"/>
        <end position="603"/>
    </location>
</feature>
<keyword evidence="4" id="KW-1185">Reference proteome</keyword>
<dbReference type="InterPro" id="IPR001810">
    <property type="entry name" value="F-box_dom"/>
</dbReference>
<evidence type="ECO:0000259" key="2">
    <source>
        <dbReference type="Pfam" id="PF00646"/>
    </source>
</evidence>
<sequence>MSQKEQEDNLLHNLKDVGLSSDQIFQLLMEKEKTLQKQEERKIKELESNGRQSTSTSQCTNSNQDNISRKRTLESSPAMLLNLIKKSKRNGKTLMDLCNDEILLIFEYLSNFDVFKMSQLSKGFRDLVEQVNVLHLVTKIRSSTLIHFMNSRYFYNIQKLIIDITIPHIIAQSVLTYCNSNRLKELKLTVDDNSEDTLSFSQFKESSFKNLEKLHIICGEKYVIQLDNIELFNLTDLTIDGACCPFQYYLNKHVNNITRLHLEKVEHCTLSELPLVELKHLTIRDSNLSITTIASLLNNSEYLEYVNLFNVYGFDSDEEDEEEEDDSIEVELPSLQTLIINNVCHTFTSLIFKSEMPDLNYFTIQKMLKSDAEILKDNASITSLKTLKVEEGIEEGAMSLLVQSSTFFNEIECIRMEFKSETIDPKSLVYISSKPNLFRNLTELVLHTIDGGSTMEGYQSFFTSKNISNIKKLSLVCPWDSQDLIFLANTTVLPELTRLTIFDTLYYEKFNDDFFSTFAKNSNFKNLEELRISFINDDGIREILDSRHLNKLKKIVVSEMVVTAWGFKQLENRGLEWTTFESIKEDSDSEEEEEEEDDENSEQ</sequence>
<dbReference type="GeneID" id="8860890"/>
<evidence type="ECO:0000313" key="3">
    <source>
        <dbReference type="EMBL" id="EFC36201.1"/>
    </source>
</evidence>
<feature type="compositionally biased region" description="Basic and acidic residues" evidence="1">
    <location>
        <begin position="39"/>
        <end position="48"/>
    </location>
</feature>
<organism evidence="4">
    <name type="scientific">Naegleria gruberi</name>
    <name type="common">Amoeba</name>
    <dbReference type="NCBI Taxonomy" id="5762"/>
    <lineage>
        <taxon>Eukaryota</taxon>
        <taxon>Discoba</taxon>
        <taxon>Heterolobosea</taxon>
        <taxon>Tetramitia</taxon>
        <taxon>Eutetramitia</taxon>
        <taxon>Vahlkampfiidae</taxon>
        <taxon>Naegleria</taxon>
    </lineage>
</organism>
<reference evidence="3 4" key="1">
    <citation type="journal article" date="2010" name="Cell">
        <title>The genome of Naegleria gruberi illuminates early eukaryotic versatility.</title>
        <authorList>
            <person name="Fritz-Laylin L.K."/>
            <person name="Prochnik S.E."/>
            <person name="Ginger M.L."/>
            <person name="Dacks J.B."/>
            <person name="Carpenter M.L."/>
            <person name="Field M.C."/>
            <person name="Kuo A."/>
            <person name="Paredez A."/>
            <person name="Chapman J."/>
            <person name="Pham J."/>
            <person name="Shu S."/>
            <person name="Neupane R."/>
            <person name="Cipriano M."/>
            <person name="Mancuso J."/>
            <person name="Tu H."/>
            <person name="Salamov A."/>
            <person name="Lindquist E."/>
            <person name="Shapiro H."/>
            <person name="Lucas S."/>
            <person name="Grigoriev I.V."/>
            <person name="Cande W.Z."/>
            <person name="Fulton C."/>
            <person name="Rokhsar D.S."/>
            <person name="Dawson S.C."/>
        </authorList>
    </citation>
    <scope>NUCLEOTIDE SEQUENCE [LARGE SCALE GENOMIC DNA]</scope>
    <source>
        <strain evidence="3 4">NEG-M</strain>
    </source>
</reference>
<feature type="region of interest" description="Disordered" evidence="1">
    <location>
        <begin position="39"/>
        <end position="68"/>
    </location>
</feature>
<accession>D2W3Y8</accession>
<dbReference type="Gene3D" id="3.80.10.10">
    <property type="entry name" value="Ribonuclease Inhibitor"/>
    <property type="match status" value="1"/>
</dbReference>